<feature type="domain" description="Glycosyltransferase 2-like" evidence="1">
    <location>
        <begin position="26"/>
        <end position="165"/>
    </location>
</feature>
<protein>
    <submittedName>
        <fullName evidence="2">Glycosyl transferase</fullName>
    </submittedName>
</protein>
<dbReference type="Proteomes" id="UP000078507">
    <property type="component" value="Unassembled WGS sequence"/>
</dbReference>
<dbReference type="InterPro" id="IPR001173">
    <property type="entry name" value="Glyco_trans_2-like"/>
</dbReference>
<dbReference type="InterPro" id="IPR029044">
    <property type="entry name" value="Nucleotide-diphossugar_trans"/>
</dbReference>
<dbReference type="CDD" id="cd00761">
    <property type="entry name" value="Glyco_tranf_GTA_type"/>
    <property type="match status" value="1"/>
</dbReference>
<dbReference type="Pfam" id="PF00535">
    <property type="entry name" value="Glycos_transf_2"/>
    <property type="match status" value="1"/>
</dbReference>
<keyword evidence="2" id="KW-0808">Transferase</keyword>
<evidence type="ECO:0000313" key="3">
    <source>
        <dbReference type="Proteomes" id="UP000078507"/>
    </source>
</evidence>
<dbReference type="Gene3D" id="3.90.550.10">
    <property type="entry name" value="Spore Coat Polysaccharide Biosynthesis Protein SpsA, Chain A"/>
    <property type="match status" value="1"/>
</dbReference>
<comment type="caution">
    <text evidence="2">The sequence shown here is derived from an EMBL/GenBank/DDBJ whole genome shotgun (WGS) entry which is preliminary data.</text>
</comment>
<evidence type="ECO:0000259" key="1">
    <source>
        <dbReference type="Pfam" id="PF00535"/>
    </source>
</evidence>
<reference evidence="2 3" key="1">
    <citation type="submission" date="2015-11" db="EMBL/GenBank/DDBJ databases">
        <title>Ensifer anhuiense sp. nov., an effective nitrogen fixation bacterium with Glycine soja.</title>
        <authorList>
            <person name="Yan H."/>
            <person name="Chen W."/>
        </authorList>
    </citation>
    <scope>NUCLEOTIDE SEQUENCE [LARGE SCALE GENOMIC DNA]</scope>
    <source>
        <strain evidence="2 3">LMG 7837</strain>
    </source>
</reference>
<dbReference type="AlphaFoldDB" id="A0A178YC72"/>
<dbReference type="OrthoDB" id="6116224at2"/>
<gene>
    <name evidence="2" type="ORF">ATB98_19300</name>
</gene>
<organism evidence="2 3">
    <name type="scientific">Sinorhizobium saheli</name>
    <dbReference type="NCBI Taxonomy" id="36856"/>
    <lineage>
        <taxon>Bacteria</taxon>
        <taxon>Pseudomonadati</taxon>
        <taxon>Pseudomonadota</taxon>
        <taxon>Alphaproteobacteria</taxon>
        <taxon>Hyphomicrobiales</taxon>
        <taxon>Rhizobiaceae</taxon>
        <taxon>Sinorhizobium/Ensifer group</taxon>
        <taxon>Sinorhizobium</taxon>
    </lineage>
</organism>
<evidence type="ECO:0000313" key="2">
    <source>
        <dbReference type="EMBL" id="OAP44986.1"/>
    </source>
</evidence>
<dbReference type="EMBL" id="LNQB01000073">
    <property type="protein sequence ID" value="OAP44986.1"/>
    <property type="molecule type" value="Genomic_DNA"/>
</dbReference>
<dbReference type="SUPFAM" id="SSF53448">
    <property type="entry name" value="Nucleotide-diphospho-sugar transferases"/>
    <property type="match status" value="1"/>
</dbReference>
<proteinExistence type="predicted"/>
<accession>A0A178YC72</accession>
<name>A0A178YC72_SINSA</name>
<dbReference type="GO" id="GO:0016740">
    <property type="term" value="F:transferase activity"/>
    <property type="evidence" value="ECO:0007669"/>
    <property type="project" value="UniProtKB-KW"/>
</dbReference>
<keyword evidence="3" id="KW-1185">Reference proteome</keyword>
<dbReference type="RefSeq" id="WP_066875338.1">
    <property type="nucleotide sequence ID" value="NZ_LNQB01000073.1"/>
</dbReference>
<sequence>MTADGEDCSLYFQRRLEDAADIELVVVVPTFRRPVRLVKTLKTIVSQRPDLPLATIVVENDAEGLAGAQAAKSFFAGRSSDSAIIVTRHPGHAHACNAGWAGALDLYPNLKALAVIYDDEVAAPEWLDCLLAVQEAHSADIVGGPQLPVFEDPQEYKWKRHPVFTPPYDRAGPAPILNSAGNVLITRPVLEGMAKPYLDPALNIVGVGDADFFDRCKAKGFSFAWAAEAWVAETVPAYHTTASWIRARSLENGAISALLEHQRDPTLFGRLKTFGRSLALLVTSLPLGIKLWAETGLPAASLYPLYVAVGRLTARIGSAEGRHRGGAAR</sequence>
<dbReference type="STRING" id="36856.ATB98_19300"/>